<evidence type="ECO:0000313" key="2">
    <source>
        <dbReference type="Proteomes" id="UP000177208"/>
    </source>
</evidence>
<organism evidence="1 2">
    <name type="scientific">Candidatus Roizmanbacteria bacterium RIFCSPHIGHO2_01_FULL_39_12c</name>
    <dbReference type="NCBI Taxonomy" id="1802031"/>
    <lineage>
        <taxon>Bacteria</taxon>
        <taxon>Candidatus Roizmaniibacteriota</taxon>
    </lineage>
</organism>
<gene>
    <name evidence="1" type="ORF">A2774_05315</name>
</gene>
<evidence type="ECO:0000313" key="1">
    <source>
        <dbReference type="EMBL" id="OGK16799.1"/>
    </source>
</evidence>
<protein>
    <submittedName>
        <fullName evidence="1">Uncharacterized protein</fullName>
    </submittedName>
</protein>
<comment type="caution">
    <text evidence="1">The sequence shown here is derived from an EMBL/GenBank/DDBJ whole genome shotgun (WGS) entry which is preliminary data.</text>
</comment>
<dbReference type="AlphaFoldDB" id="A0A1F7GD50"/>
<accession>A0A1F7GD50</accession>
<dbReference type="Proteomes" id="UP000177208">
    <property type="component" value="Unassembled WGS sequence"/>
</dbReference>
<reference evidence="1 2" key="1">
    <citation type="journal article" date="2016" name="Nat. Commun.">
        <title>Thousands of microbial genomes shed light on interconnected biogeochemical processes in an aquifer system.</title>
        <authorList>
            <person name="Anantharaman K."/>
            <person name="Brown C.T."/>
            <person name="Hug L.A."/>
            <person name="Sharon I."/>
            <person name="Castelle C.J."/>
            <person name="Probst A.J."/>
            <person name="Thomas B.C."/>
            <person name="Singh A."/>
            <person name="Wilkins M.J."/>
            <person name="Karaoz U."/>
            <person name="Brodie E.L."/>
            <person name="Williams K.H."/>
            <person name="Hubbard S.S."/>
            <person name="Banfield J.F."/>
        </authorList>
    </citation>
    <scope>NUCLEOTIDE SEQUENCE [LARGE SCALE GENOMIC DNA]</scope>
</reference>
<dbReference type="EMBL" id="MFZG01000017">
    <property type="protein sequence ID" value="OGK16799.1"/>
    <property type="molecule type" value="Genomic_DNA"/>
</dbReference>
<proteinExistence type="predicted"/>
<name>A0A1F7GD50_9BACT</name>
<sequence length="115" mass="12308">MSKERVGETGPDLKKNGLLKFIPLMGLIYVFSKLAFNAVNTPQDKAVSDEPQPVIIQHDPDTGETTMTISDGAGNVKIIDDPNAEVPGWVATSVKAWADHYRGNDQGDKPSSGVG</sequence>